<evidence type="ECO:0000313" key="2">
    <source>
        <dbReference type="Proteomes" id="UP000306319"/>
    </source>
</evidence>
<accession>A0AC61RG06</accession>
<dbReference type="Proteomes" id="UP000306319">
    <property type="component" value="Unassembled WGS sequence"/>
</dbReference>
<proteinExistence type="predicted"/>
<gene>
    <name evidence="1" type="ORF">E5331_10585</name>
</gene>
<protein>
    <submittedName>
        <fullName evidence="1">Cation transporter</fullName>
    </submittedName>
</protein>
<keyword evidence="2" id="KW-1185">Reference proteome</keyword>
<sequence length="304" mass="33078">MSKELTPEECVKEARHVTWVGFWWNAALGLAKVVGGAMSRSGALIADGVHSFSDFLSDLIVLVMVGIARKKPDSKHLYGHGKYETLATILLSIVLLVVAIKIIVESVHKVIAVIDGEEIARPGLLALVICGASIVIKEWLYRYTRRVGQKIHSDVVVANAWHHRSDSFSSIATFGGVAGAMFLGDMGRICDPLSAIIVGVLIMVVAIKIGRPALSEMLEISLPEEDLNQISDAIMSTPGVIAFHRLRTRRSGANVIVDLHIKVNPRIMVEEAHDIATMVENGIHNIYGNDTSIVTVHIEPYHGS</sequence>
<reference evidence="1" key="1">
    <citation type="submission" date="2019-04" db="EMBL/GenBank/DDBJ databases">
        <title>Microbes associate with the intestines of laboratory mice.</title>
        <authorList>
            <person name="Navarre W."/>
            <person name="Wong E."/>
            <person name="Huang K."/>
            <person name="Tropini C."/>
            <person name="Ng K."/>
            <person name="Yu B."/>
        </authorList>
    </citation>
    <scope>NUCLEOTIDE SEQUENCE</scope>
    <source>
        <strain evidence="1">NM04_E33</strain>
    </source>
</reference>
<organism evidence="1 2">
    <name type="scientific">Lepagella muris</name>
    <dbReference type="NCBI Taxonomy" id="3032870"/>
    <lineage>
        <taxon>Bacteria</taxon>
        <taxon>Pseudomonadati</taxon>
        <taxon>Bacteroidota</taxon>
        <taxon>Bacteroidia</taxon>
        <taxon>Bacteroidales</taxon>
        <taxon>Muribaculaceae</taxon>
        <taxon>Lepagella</taxon>
    </lineage>
</organism>
<comment type="caution">
    <text evidence="1">The sequence shown here is derived from an EMBL/GenBank/DDBJ whole genome shotgun (WGS) entry which is preliminary data.</text>
</comment>
<name>A0AC61RG06_9BACT</name>
<evidence type="ECO:0000313" key="1">
    <source>
        <dbReference type="EMBL" id="TGY78321.1"/>
    </source>
</evidence>
<dbReference type="EMBL" id="SRYB01000014">
    <property type="protein sequence ID" value="TGY78321.1"/>
    <property type="molecule type" value="Genomic_DNA"/>
</dbReference>